<keyword evidence="1" id="KW-0472">Membrane</keyword>
<dbReference type="Proteomes" id="UP000001868">
    <property type="component" value="Chromosome"/>
</dbReference>
<dbReference type="RefSeq" id="WP_012522166.1">
    <property type="nucleotide sequence ID" value="NC_011144.1"/>
</dbReference>
<dbReference type="HOGENOM" id="CLU_026005_0_0_5"/>
<reference evidence="3 4" key="1">
    <citation type="journal article" date="2008" name="BMC Genomics">
        <title>Complete genome of Phenylobacterium zucineum - a novel facultative intracellular bacterium isolated from human erythroleukemia cell line K562.</title>
        <authorList>
            <person name="Luo Y."/>
            <person name="Xu X."/>
            <person name="Ding Z."/>
            <person name="Liu Z."/>
            <person name="Zhang B."/>
            <person name="Yan Z."/>
            <person name="Sun J."/>
            <person name="Hu S."/>
            <person name="Hu X."/>
        </authorList>
    </citation>
    <scope>NUCLEOTIDE SEQUENCE [LARGE SCALE GENOMIC DNA]</scope>
    <source>
        <strain evidence="3 4">HLK1</strain>
    </source>
</reference>
<dbReference type="Gene3D" id="3.40.50.410">
    <property type="entry name" value="von Willebrand factor, type A domain"/>
    <property type="match status" value="1"/>
</dbReference>
<dbReference type="InterPro" id="IPR028087">
    <property type="entry name" value="Tad_N"/>
</dbReference>
<sequence length="521" mass="55942">MRSPGTSWLRRALRRLADDGGNVAITVAFAMVPLAIGTLGAIDLARGASAKVQLQDALDAAALGAARSSANSPDTLQAAGERLLRQNLALGGDFELVSSSFTFGPDNKVLARAQVRVEPYVAGLAGVNNMDIAAATEVVRAGMQLEIALVLDNTGSMNQNNKLYHLKTAAKAFVTAMETAAEGNTVPNSIKISLVPFSHTVRVDSDAYRNAAWIDQNGSSPINNEIFPTATGTQWANRFTLFSQLGTSWRGCVESRQAPYDIQDTPPTTGATLFTPYFAPDEPDYPAEWYGTKFANSYVDDRTSSTNWRVRQGNLTKYVNTKGLGTSKGPNAGCGLRPIIRLTTDFDGLRDAVDDLVADGSTNIPMGLVWGWHTLAPMAPFPDGVPYLTEKHKKIVVLMTDGENTILYKDTPNGSDYSGVGHARQGRVLDPAGRPITESSSQRERTAALDDRLLKLCANMKAPAKDIEIYAIRVEVSSGSSSVLQTCASSADHYYDVQNAADMTMAFQSIAGQIAALHLSR</sequence>
<dbReference type="SUPFAM" id="SSF53300">
    <property type="entry name" value="vWA-like"/>
    <property type="match status" value="1"/>
</dbReference>
<evidence type="ECO:0000256" key="1">
    <source>
        <dbReference type="SAM" id="Phobius"/>
    </source>
</evidence>
<feature type="transmembrane region" description="Helical" evidence="1">
    <location>
        <begin position="21"/>
        <end position="42"/>
    </location>
</feature>
<feature type="domain" description="Putative Flp pilus-assembly TadG-like N-terminal" evidence="2">
    <location>
        <begin position="21"/>
        <end position="67"/>
    </location>
</feature>
<keyword evidence="4" id="KW-1185">Reference proteome</keyword>
<dbReference type="AlphaFoldDB" id="B4RAX2"/>
<dbReference type="Pfam" id="PF13400">
    <property type="entry name" value="Tad"/>
    <property type="match status" value="1"/>
</dbReference>
<evidence type="ECO:0000259" key="2">
    <source>
        <dbReference type="Pfam" id="PF13400"/>
    </source>
</evidence>
<dbReference type="STRING" id="450851.PHZ_c1612"/>
<evidence type="ECO:0000313" key="4">
    <source>
        <dbReference type="Proteomes" id="UP000001868"/>
    </source>
</evidence>
<dbReference type="EMBL" id="CP000747">
    <property type="protein sequence ID" value="ACG78023.1"/>
    <property type="molecule type" value="Genomic_DNA"/>
</dbReference>
<organism evidence="3 4">
    <name type="scientific">Phenylobacterium zucineum (strain HLK1)</name>
    <dbReference type="NCBI Taxonomy" id="450851"/>
    <lineage>
        <taxon>Bacteria</taxon>
        <taxon>Pseudomonadati</taxon>
        <taxon>Pseudomonadota</taxon>
        <taxon>Alphaproteobacteria</taxon>
        <taxon>Caulobacterales</taxon>
        <taxon>Caulobacteraceae</taxon>
        <taxon>Phenylobacterium</taxon>
    </lineage>
</organism>
<gene>
    <name evidence="3" type="ordered locus">PHZ_c1612</name>
</gene>
<dbReference type="eggNOG" id="COG4961">
    <property type="taxonomic scope" value="Bacteria"/>
</dbReference>
<accession>B4RAX2</accession>
<name>B4RAX2_PHEZH</name>
<dbReference type="InterPro" id="IPR036465">
    <property type="entry name" value="vWFA_dom_sf"/>
</dbReference>
<evidence type="ECO:0000313" key="3">
    <source>
        <dbReference type="EMBL" id="ACG78023.1"/>
    </source>
</evidence>
<dbReference type="KEGG" id="pzu:PHZ_c1612"/>
<proteinExistence type="predicted"/>
<dbReference type="OrthoDB" id="7522752at2"/>
<protein>
    <recommendedName>
        <fullName evidence="2">Putative Flp pilus-assembly TadG-like N-terminal domain-containing protein</fullName>
    </recommendedName>
</protein>
<keyword evidence="1" id="KW-1133">Transmembrane helix</keyword>
<keyword evidence="1" id="KW-0812">Transmembrane</keyword>